<organism evidence="1 2">
    <name type="scientific">Dichomitus squalens (strain LYAD-421)</name>
    <name type="common">Western red white-rot fungus</name>
    <dbReference type="NCBI Taxonomy" id="732165"/>
    <lineage>
        <taxon>Eukaryota</taxon>
        <taxon>Fungi</taxon>
        <taxon>Dikarya</taxon>
        <taxon>Basidiomycota</taxon>
        <taxon>Agaricomycotina</taxon>
        <taxon>Agaricomycetes</taxon>
        <taxon>Polyporales</taxon>
        <taxon>Polyporaceae</taxon>
        <taxon>Dichomitus</taxon>
    </lineage>
</organism>
<sequence>MDLTRSTTVRPETEIERDKRPRIDWVLYRDVGEPVAVAVGWRIVGVVVVVVEEGSPTAGVRLDVFFGASGIHKRWRTGSLVTVEGKQETSRPVTDGGVTGVKPPDVKVLGNLRFFVPAWSSERLVTRLQLM</sequence>
<dbReference type="KEGG" id="dsq:DICSQDRAFT_172395"/>
<dbReference type="Proteomes" id="UP000053319">
    <property type="component" value="Unassembled WGS sequence"/>
</dbReference>
<dbReference type="RefSeq" id="XP_007368195.1">
    <property type="nucleotide sequence ID" value="XM_007368133.1"/>
</dbReference>
<dbReference type="HOGENOM" id="CLU_1927540_0_0_1"/>
<reference evidence="1 2" key="1">
    <citation type="journal article" date="2012" name="Science">
        <title>The Paleozoic origin of enzymatic lignin decomposition reconstructed from 31 fungal genomes.</title>
        <authorList>
            <person name="Floudas D."/>
            <person name="Binder M."/>
            <person name="Riley R."/>
            <person name="Barry K."/>
            <person name="Blanchette R.A."/>
            <person name="Henrissat B."/>
            <person name="Martinez A.T."/>
            <person name="Otillar R."/>
            <person name="Spatafora J.W."/>
            <person name="Yadav J.S."/>
            <person name="Aerts A."/>
            <person name="Benoit I."/>
            <person name="Boyd A."/>
            <person name="Carlson A."/>
            <person name="Copeland A."/>
            <person name="Coutinho P.M."/>
            <person name="de Vries R.P."/>
            <person name="Ferreira P."/>
            <person name="Findley K."/>
            <person name="Foster B."/>
            <person name="Gaskell J."/>
            <person name="Glotzer D."/>
            <person name="Gorecki P."/>
            <person name="Heitman J."/>
            <person name="Hesse C."/>
            <person name="Hori C."/>
            <person name="Igarashi K."/>
            <person name="Jurgens J.A."/>
            <person name="Kallen N."/>
            <person name="Kersten P."/>
            <person name="Kohler A."/>
            <person name="Kuees U."/>
            <person name="Kumar T.K.A."/>
            <person name="Kuo A."/>
            <person name="LaButti K."/>
            <person name="Larrondo L.F."/>
            <person name="Lindquist E."/>
            <person name="Ling A."/>
            <person name="Lombard V."/>
            <person name="Lucas S."/>
            <person name="Lundell T."/>
            <person name="Martin R."/>
            <person name="McLaughlin D.J."/>
            <person name="Morgenstern I."/>
            <person name="Morin E."/>
            <person name="Murat C."/>
            <person name="Nagy L.G."/>
            <person name="Nolan M."/>
            <person name="Ohm R.A."/>
            <person name="Patyshakuliyeva A."/>
            <person name="Rokas A."/>
            <person name="Ruiz-Duenas F.J."/>
            <person name="Sabat G."/>
            <person name="Salamov A."/>
            <person name="Samejima M."/>
            <person name="Schmutz J."/>
            <person name="Slot J.C."/>
            <person name="St John F."/>
            <person name="Stenlid J."/>
            <person name="Sun H."/>
            <person name="Sun S."/>
            <person name="Syed K."/>
            <person name="Tsang A."/>
            <person name="Wiebenga A."/>
            <person name="Young D."/>
            <person name="Pisabarro A."/>
            <person name="Eastwood D.C."/>
            <person name="Martin F."/>
            <person name="Cullen D."/>
            <person name="Grigoriev I.V."/>
            <person name="Hibbett D.S."/>
        </authorList>
    </citation>
    <scope>NUCLEOTIDE SEQUENCE [LARGE SCALE GENOMIC DNA]</scope>
    <source>
        <strain evidence="1 2">LYAD-421 SS1</strain>
    </source>
</reference>
<name>R7STK2_DICSQ</name>
<accession>R7STK2</accession>
<protein>
    <submittedName>
        <fullName evidence="1">Uncharacterized protein</fullName>
    </submittedName>
</protein>
<dbReference type="EMBL" id="JH719428">
    <property type="protein sequence ID" value="EJF59075.1"/>
    <property type="molecule type" value="Genomic_DNA"/>
</dbReference>
<gene>
    <name evidence="1" type="ORF">DICSQDRAFT_172395</name>
</gene>
<dbReference type="AlphaFoldDB" id="R7STK2"/>
<dbReference type="GeneID" id="18839551"/>
<evidence type="ECO:0000313" key="2">
    <source>
        <dbReference type="Proteomes" id="UP000053319"/>
    </source>
</evidence>
<proteinExistence type="predicted"/>
<evidence type="ECO:0000313" key="1">
    <source>
        <dbReference type="EMBL" id="EJF59075.1"/>
    </source>
</evidence>